<protein>
    <recommendedName>
        <fullName evidence="4">rhamnogalacturonan endolyase</fullName>
        <ecNumber evidence="4">4.2.2.23</ecNumber>
    </recommendedName>
</protein>
<gene>
    <name evidence="11" type="ORF">VNO78_01219</name>
</gene>
<evidence type="ECO:0000256" key="4">
    <source>
        <dbReference type="ARBA" id="ARBA00012437"/>
    </source>
</evidence>
<keyword evidence="8" id="KW-0812">Transmembrane</keyword>
<dbReference type="InterPro" id="IPR011013">
    <property type="entry name" value="Gal_mutarotase_sf_dom"/>
</dbReference>
<dbReference type="PANTHER" id="PTHR32018">
    <property type="entry name" value="RHAMNOGALACTURONATE LYASE FAMILY PROTEIN"/>
    <property type="match status" value="1"/>
</dbReference>
<dbReference type="InterPro" id="IPR051850">
    <property type="entry name" value="Polysacch_Lyase_4"/>
</dbReference>
<evidence type="ECO:0000256" key="5">
    <source>
        <dbReference type="ARBA" id="ARBA00022525"/>
    </source>
</evidence>
<evidence type="ECO:0000259" key="10">
    <source>
        <dbReference type="Pfam" id="PF14686"/>
    </source>
</evidence>
<dbReference type="SUPFAM" id="SSF49452">
    <property type="entry name" value="Starch-binding domain-like"/>
    <property type="match status" value="1"/>
</dbReference>
<dbReference type="InterPro" id="IPR014718">
    <property type="entry name" value="GH-type_carb-bd"/>
</dbReference>
<comment type="caution">
    <text evidence="11">The sequence shown here is derived from an EMBL/GenBank/DDBJ whole genome shotgun (WGS) entry which is preliminary data.</text>
</comment>
<comment type="subcellular location">
    <subcellularLocation>
        <location evidence="2">Secreted</location>
    </subcellularLocation>
</comment>
<dbReference type="CDD" id="cd10317">
    <property type="entry name" value="RGL4_C"/>
    <property type="match status" value="1"/>
</dbReference>
<keyword evidence="8" id="KW-0472">Membrane</keyword>
<evidence type="ECO:0000256" key="1">
    <source>
        <dbReference type="ARBA" id="ARBA00001324"/>
    </source>
</evidence>
<dbReference type="Gene3D" id="3.30.40.10">
    <property type="entry name" value="Zinc/RING finger domain, C3HC4 (zinc finger)"/>
    <property type="match status" value="1"/>
</dbReference>
<dbReference type="AlphaFoldDB" id="A0AAN9SYW8"/>
<comment type="similarity">
    <text evidence="3">Belongs to the polysaccharide lyase 4 family.</text>
</comment>
<evidence type="ECO:0000256" key="7">
    <source>
        <dbReference type="ARBA" id="ARBA00023239"/>
    </source>
</evidence>
<dbReference type="InterPro" id="IPR013784">
    <property type="entry name" value="Carb-bd-like_fold"/>
</dbReference>
<keyword evidence="8" id="KW-1133">Transmembrane helix</keyword>
<comment type="catalytic activity">
    <reaction evidence="1">
        <text>Endotype eliminative cleavage of L-alpha-rhamnopyranosyl-(1-&gt;4)-alpha-D-galactopyranosyluronic acid bonds of rhamnogalacturonan I domains in ramified hairy regions of pectin leaving L-rhamnopyranose at the reducing end and 4-deoxy-4,5-unsaturated D-galactopyranosyluronic acid at the non-reducing end.</text>
        <dbReference type="EC" id="4.2.2.23"/>
    </reaction>
</comment>
<dbReference type="CDD" id="cd10316">
    <property type="entry name" value="RGL4_M"/>
    <property type="match status" value="1"/>
</dbReference>
<evidence type="ECO:0000256" key="8">
    <source>
        <dbReference type="SAM" id="Phobius"/>
    </source>
</evidence>
<dbReference type="FunFam" id="2.60.40.1120:FF:000033">
    <property type="entry name" value="Rhamnogalacturonate lyase B"/>
    <property type="match status" value="1"/>
</dbReference>
<dbReference type="InterPro" id="IPR029413">
    <property type="entry name" value="RG-lyase_II"/>
</dbReference>
<evidence type="ECO:0000256" key="6">
    <source>
        <dbReference type="ARBA" id="ARBA00022729"/>
    </source>
</evidence>
<dbReference type="EC" id="4.2.2.23" evidence="4"/>
<dbReference type="InterPro" id="IPR008979">
    <property type="entry name" value="Galactose-bd-like_sf"/>
</dbReference>
<dbReference type="Pfam" id="PF14683">
    <property type="entry name" value="CBM-like"/>
    <property type="match status" value="1"/>
</dbReference>
<accession>A0AAN9SYW8</accession>
<dbReference type="Gene3D" id="2.60.120.260">
    <property type="entry name" value="Galactose-binding domain-like"/>
    <property type="match status" value="1"/>
</dbReference>
<sequence length="847" mass="96735">MAAVPDQATSVCAHCDRTIPSTNIDLHYAHCSRNLERCKVCHDMIPKLLAEEHYLNTHAPVACSLCSETMERDILDIHKGENCPRRMVTCEFCEFPLPAIDLAEHQEVCGNRTELCHLCNKYVRLRERYNHEDSCNRIQDNSAGSSRYVRPAERNEGARRRPHNDFSRKRLFFTIAITGIAVILGSFFFRRKTDFSDVCDTRLLNLKQGFTMSAPGVRLHIQDHHVVMDNGIVQVTLSNPDGIVTGIRYNDVDNLLEVLNKESNRGYWDLVWSAPGSKGIFDVIKGTCFKVIVQNEEQLEISFTRMWDPSLEGKFVPLNIDKRFIMLRGSSGFYSYGIYEHLNGWPDFDLGETRITFKLRKDKFQYMAVADNRQRIMPFPEDRLSGRCQTLAYQEAALLVNPKDPRLQGEVDDKYQYSCINMDNQVHGWISFSPPVGFWQITPSDEFRSGGPLKQNLTSHVGPTTLAMFLSSHYAGQDLVPKIRGGEPWKKVFGPVYIYLNSGAVGDDPLHLWQDAKIQMMNEVQSWPYSFPASEDFLKSDQRGNVSGRLLVLDRYVCTDLISANGAYVGLAPPGDAGSWQRECKDYQFWTRTDENGFFTIRNVRPGDYNLFAWVPGFVGDYKFGDFMKMTSGSYIELGELVYEPPREGPTLWEIGIPDRSAAEFHAPDPNPPHINKLFINHPDRFRQYGLWDRYTELYPDADLVYTVGVSDYTKDWFYAQVPRKKEDNTLQGTTWQIKFEISSVVQGSTYKLRVAIASATLAELQIRINDPNARRPLFTSGLIGRDNSIARHGIHGIYWLYNVNIPGSLLITGTNTLYFTQPRCTSSFQGIMYDYIRLEGPPCEES</sequence>
<organism evidence="11 12">
    <name type="scientific">Psophocarpus tetragonolobus</name>
    <name type="common">Winged bean</name>
    <name type="synonym">Dolichos tetragonolobus</name>
    <dbReference type="NCBI Taxonomy" id="3891"/>
    <lineage>
        <taxon>Eukaryota</taxon>
        <taxon>Viridiplantae</taxon>
        <taxon>Streptophyta</taxon>
        <taxon>Embryophyta</taxon>
        <taxon>Tracheophyta</taxon>
        <taxon>Spermatophyta</taxon>
        <taxon>Magnoliopsida</taxon>
        <taxon>eudicotyledons</taxon>
        <taxon>Gunneridae</taxon>
        <taxon>Pentapetalae</taxon>
        <taxon>rosids</taxon>
        <taxon>fabids</taxon>
        <taxon>Fabales</taxon>
        <taxon>Fabaceae</taxon>
        <taxon>Papilionoideae</taxon>
        <taxon>50 kb inversion clade</taxon>
        <taxon>NPAAA clade</taxon>
        <taxon>indigoferoid/millettioid clade</taxon>
        <taxon>Phaseoleae</taxon>
        <taxon>Psophocarpus</taxon>
    </lineage>
</organism>
<feature type="domain" description="Rhamnogalacturonan lyase" evidence="9">
    <location>
        <begin position="651"/>
        <end position="839"/>
    </location>
</feature>
<proteinExistence type="inferred from homology"/>
<dbReference type="InterPro" id="IPR029411">
    <property type="entry name" value="RG-lyase_III"/>
</dbReference>
<dbReference type="GO" id="GO:0030246">
    <property type="term" value="F:carbohydrate binding"/>
    <property type="evidence" value="ECO:0007669"/>
    <property type="project" value="InterPro"/>
</dbReference>
<dbReference type="Pfam" id="PF06045">
    <property type="entry name" value="Rhamnogal_lyase"/>
    <property type="match status" value="1"/>
</dbReference>
<feature type="transmembrane region" description="Helical" evidence="8">
    <location>
        <begin position="171"/>
        <end position="189"/>
    </location>
</feature>
<evidence type="ECO:0000313" key="11">
    <source>
        <dbReference type="EMBL" id="KAK7410438.1"/>
    </source>
</evidence>
<dbReference type="EMBL" id="JAYMYS010000001">
    <property type="protein sequence ID" value="KAK7410438.1"/>
    <property type="molecule type" value="Genomic_DNA"/>
</dbReference>
<dbReference type="SUPFAM" id="SSF74650">
    <property type="entry name" value="Galactose mutarotase-like"/>
    <property type="match status" value="1"/>
</dbReference>
<keyword evidence="7" id="KW-0456">Lyase</keyword>
<keyword evidence="12" id="KW-1185">Reference proteome</keyword>
<dbReference type="GO" id="GO:0102210">
    <property type="term" value="F:rhamnogalacturonan endolyase activity"/>
    <property type="evidence" value="ECO:0007669"/>
    <property type="project" value="UniProtKB-EC"/>
</dbReference>
<keyword evidence="5" id="KW-0964">Secreted</keyword>
<dbReference type="InterPro" id="IPR013083">
    <property type="entry name" value="Znf_RING/FYVE/PHD"/>
</dbReference>
<dbReference type="CDD" id="cd10320">
    <property type="entry name" value="RGL4_N"/>
    <property type="match status" value="1"/>
</dbReference>
<dbReference type="Gene3D" id="2.60.40.1120">
    <property type="entry name" value="Carboxypeptidase-like, regulatory domain"/>
    <property type="match status" value="1"/>
</dbReference>
<evidence type="ECO:0000259" key="9">
    <source>
        <dbReference type="Pfam" id="PF14683"/>
    </source>
</evidence>
<name>A0AAN9SYW8_PSOTE</name>
<evidence type="ECO:0000256" key="2">
    <source>
        <dbReference type="ARBA" id="ARBA00004613"/>
    </source>
</evidence>
<dbReference type="SUPFAM" id="SSF49785">
    <property type="entry name" value="Galactose-binding domain-like"/>
    <property type="match status" value="1"/>
</dbReference>
<evidence type="ECO:0000313" key="12">
    <source>
        <dbReference type="Proteomes" id="UP001386955"/>
    </source>
</evidence>
<dbReference type="InterPro" id="IPR010325">
    <property type="entry name" value="Rhamnogal_lyase"/>
</dbReference>
<keyword evidence="6" id="KW-0732">Signal</keyword>
<dbReference type="Pfam" id="PF14686">
    <property type="entry name" value="fn3_3"/>
    <property type="match status" value="1"/>
</dbReference>
<evidence type="ECO:0000256" key="3">
    <source>
        <dbReference type="ARBA" id="ARBA00010418"/>
    </source>
</evidence>
<feature type="domain" description="Rhamnogalacturonan lyase" evidence="10">
    <location>
        <begin position="565"/>
        <end position="637"/>
    </location>
</feature>
<reference evidence="11 12" key="1">
    <citation type="submission" date="2024-01" db="EMBL/GenBank/DDBJ databases">
        <title>The genomes of 5 underutilized Papilionoideae crops provide insights into root nodulation and disease resistanc.</title>
        <authorList>
            <person name="Jiang F."/>
        </authorList>
    </citation>
    <scope>NUCLEOTIDE SEQUENCE [LARGE SCALE GENOMIC DNA]</scope>
    <source>
        <strain evidence="11">DUOXIRENSHENG_FW03</strain>
        <tissue evidence="11">Leaves</tissue>
    </source>
</reference>
<dbReference type="GO" id="GO:0005975">
    <property type="term" value="P:carbohydrate metabolic process"/>
    <property type="evidence" value="ECO:0007669"/>
    <property type="project" value="InterPro"/>
</dbReference>
<dbReference type="GO" id="GO:0005576">
    <property type="term" value="C:extracellular region"/>
    <property type="evidence" value="ECO:0007669"/>
    <property type="project" value="UniProtKB-SubCell"/>
</dbReference>
<dbReference type="PANTHER" id="PTHR32018:SF8">
    <property type="entry name" value="RHAMNOGALACTURONAN ENDOLYASE"/>
    <property type="match status" value="1"/>
</dbReference>
<dbReference type="Gene3D" id="2.70.98.10">
    <property type="match status" value="1"/>
</dbReference>
<dbReference type="Proteomes" id="UP001386955">
    <property type="component" value="Unassembled WGS sequence"/>
</dbReference>